<dbReference type="GO" id="GO:0051028">
    <property type="term" value="P:mRNA transport"/>
    <property type="evidence" value="ECO:0007669"/>
    <property type="project" value="UniProtKB-UniRule"/>
</dbReference>
<keyword evidence="1" id="KW-0813">Transport</keyword>
<protein>
    <recommendedName>
        <fullName evidence="1">NTF2-related export protein</fullName>
    </recommendedName>
</protein>
<dbReference type="AlphaFoldDB" id="A2F775"/>
<keyword evidence="1" id="KW-0963">Cytoplasm</keyword>
<evidence type="ECO:0000313" key="3">
    <source>
        <dbReference type="EMBL" id="EAX99242.1"/>
    </source>
</evidence>
<dbReference type="GO" id="GO:0044613">
    <property type="term" value="C:nuclear pore central transport channel"/>
    <property type="evidence" value="ECO:0000318"/>
    <property type="project" value="GO_Central"/>
</dbReference>
<comment type="subcellular location">
    <subcellularLocation>
        <location evidence="1">Cytoplasm</location>
    </subcellularLocation>
    <subcellularLocation>
        <location evidence="1">Nucleus</location>
    </subcellularLocation>
</comment>
<evidence type="ECO:0000313" key="4">
    <source>
        <dbReference type="Proteomes" id="UP000001542"/>
    </source>
</evidence>
<accession>A2F775</accession>
<keyword evidence="1" id="KW-0653">Protein transport</keyword>
<dbReference type="KEGG" id="tva:4757047"/>
<dbReference type="PROSITE" id="PS50177">
    <property type="entry name" value="NTF2_DOMAIN"/>
    <property type="match status" value="1"/>
</dbReference>
<dbReference type="InterPro" id="IPR018222">
    <property type="entry name" value="Nuclear_transport_factor_2_euk"/>
</dbReference>
<dbReference type="VEuPathDB" id="TrichDB:TVAGG3_0162140"/>
<dbReference type="STRING" id="5722.A2F775"/>
<dbReference type="PANTHER" id="PTHR12612">
    <property type="entry name" value="NUCLEAR TRANSPORT FACTOR 2"/>
    <property type="match status" value="1"/>
</dbReference>
<keyword evidence="1" id="KW-0539">Nucleus</keyword>
<gene>
    <name evidence="3" type="ORF">TVAG_296260</name>
</gene>
<evidence type="ECO:0000259" key="2">
    <source>
        <dbReference type="PROSITE" id="PS50177"/>
    </source>
</evidence>
<dbReference type="Pfam" id="PF02136">
    <property type="entry name" value="NTF2"/>
    <property type="match status" value="1"/>
</dbReference>
<evidence type="ECO:0000256" key="1">
    <source>
        <dbReference type="RuleBase" id="RU369002"/>
    </source>
</evidence>
<dbReference type="EMBL" id="DS113644">
    <property type="protein sequence ID" value="EAX99242.1"/>
    <property type="molecule type" value="Genomic_DNA"/>
</dbReference>
<dbReference type="GO" id="GO:0005737">
    <property type="term" value="C:cytoplasm"/>
    <property type="evidence" value="ECO:0007669"/>
    <property type="project" value="UniProtKB-SubCell"/>
</dbReference>
<dbReference type="OrthoDB" id="6507044at2759"/>
<organism evidence="3 4">
    <name type="scientific">Trichomonas vaginalis (strain ATCC PRA-98 / G3)</name>
    <dbReference type="NCBI Taxonomy" id="412133"/>
    <lineage>
        <taxon>Eukaryota</taxon>
        <taxon>Metamonada</taxon>
        <taxon>Parabasalia</taxon>
        <taxon>Trichomonadida</taxon>
        <taxon>Trichomonadidae</taxon>
        <taxon>Trichomonas</taxon>
    </lineage>
</organism>
<sequence length="132" mass="15112">MSQDSAALEEFGNQFVKWYYNKFNQVKEDIIPLYRPESLVTFQENMITGLMPNGRLSIEDKILSESLKYMMKSPTTWTIQPSISNTVLICVQGTCKMTPEEAEELGFFENFIIGMEEGNFVILNQIFSTSSV</sequence>
<dbReference type="GO" id="GO:0006913">
    <property type="term" value="P:nucleocytoplasmic transport"/>
    <property type="evidence" value="ECO:0000318"/>
    <property type="project" value="GO_Central"/>
</dbReference>
<reference evidence="3" key="2">
    <citation type="journal article" date="2007" name="Science">
        <title>Draft genome sequence of the sexually transmitted pathogen Trichomonas vaginalis.</title>
        <authorList>
            <person name="Carlton J.M."/>
            <person name="Hirt R.P."/>
            <person name="Silva J.C."/>
            <person name="Delcher A.L."/>
            <person name="Schatz M."/>
            <person name="Zhao Q."/>
            <person name="Wortman J.R."/>
            <person name="Bidwell S.L."/>
            <person name="Alsmark U.C.M."/>
            <person name="Besteiro S."/>
            <person name="Sicheritz-Ponten T."/>
            <person name="Noel C.J."/>
            <person name="Dacks J.B."/>
            <person name="Foster P.G."/>
            <person name="Simillion C."/>
            <person name="Van de Peer Y."/>
            <person name="Miranda-Saavedra D."/>
            <person name="Barton G.J."/>
            <person name="Westrop G.D."/>
            <person name="Mueller S."/>
            <person name="Dessi D."/>
            <person name="Fiori P.L."/>
            <person name="Ren Q."/>
            <person name="Paulsen I."/>
            <person name="Zhang H."/>
            <person name="Bastida-Corcuera F.D."/>
            <person name="Simoes-Barbosa A."/>
            <person name="Brown M.T."/>
            <person name="Hayes R.D."/>
            <person name="Mukherjee M."/>
            <person name="Okumura C.Y."/>
            <person name="Schneider R."/>
            <person name="Smith A.J."/>
            <person name="Vanacova S."/>
            <person name="Villalvazo M."/>
            <person name="Haas B.J."/>
            <person name="Pertea M."/>
            <person name="Feldblyum T.V."/>
            <person name="Utterback T.R."/>
            <person name="Shu C.L."/>
            <person name="Osoegawa K."/>
            <person name="de Jong P.J."/>
            <person name="Hrdy I."/>
            <person name="Horvathova L."/>
            <person name="Zubacova Z."/>
            <person name="Dolezal P."/>
            <person name="Malik S.B."/>
            <person name="Logsdon J.M. Jr."/>
            <person name="Henze K."/>
            <person name="Gupta A."/>
            <person name="Wang C.C."/>
            <person name="Dunne R.L."/>
            <person name="Upcroft J.A."/>
            <person name="Upcroft P."/>
            <person name="White O."/>
            <person name="Salzberg S.L."/>
            <person name="Tang P."/>
            <person name="Chiu C.-H."/>
            <person name="Lee Y.-S."/>
            <person name="Embley T.M."/>
            <person name="Coombs G.H."/>
            <person name="Mottram J.C."/>
            <person name="Tachezy J."/>
            <person name="Fraser-Liggett C.M."/>
            <person name="Johnson P.J."/>
        </authorList>
    </citation>
    <scope>NUCLEOTIDE SEQUENCE [LARGE SCALE GENOMIC DNA]</scope>
    <source>
        <strain evidence="3">G3</strain>
    </source>
</reference>
<dbReference type="InterPro" id="IPR032710">
    <property type="entry name" value="NTF2-like_dom_sf"/>
</dbReference>
<dbReference type="FunCoup" id="A2F775">
    <property type="interactions" value="943"/>
</dbReference>
<dbReference type="GO" id="GO:0015031">
    <property type="term" value="P:protein transport"/>
    <property type="evidence" value="ECO:0007669"/>
    <property type="project" value="UniProtKB-KW"/>
</dbReference>
<name>A2F775_TRIV3</name>
<dbReference type="VEuPathDB" id="TrichDB:TVAG_296260"/>
<dbReference type="Proteomes" id="UP000001542">
    <property type="component" value="Unassembled WGS sequence"/>
</dbReference>
<reference evidence="3" key="1">
    <citation type="submission" date="2006-10" db="EMBL/GenBank/DDBJ databases">
        <authorList>
            <person name="Amadeo P."/>
            <person name="Zhao Q."/>
            <person name="Wortman J."/>
            <person name="Fraser-Liggett C."/>
            <person name="Carlton J."/>
        </authorList>
    </citation>
    <scope>NUCLEOTIDE SEQUENCE</scope>
    <source>
        <strain evidence="3">G3</strain>
    </source>
</reference>
<dbReference type="RefSeq" id="XP_001312172.1">
    <property type="nucleotide sequence ID" value="XM_001312171.1"/>
</dbReference>
<proteinExistence type="predicted"/>
<dbReference type="InterPro" id="IPR002075">
    <property type="entry name" value="NTF2_dom"/>
</dbReference>
<feature type="domain" description="NTF2" evidence="2">
    <location>
        <begin position="11"/>
        <end position="129"/>
    </location>
</feature>
<dbReference type="InParanoid" id="A2F775"/>
<comment type="function">
    <text evidence="1">Has a role in nuclear-cytoplasmic transport of proteins and mRNAs.</text>
</comment>
<dbReference type="SMR" id="A2F775"/>
<dbReference type="InterPro" id="IPR045875">
    <property type="entry name" value="NTF2"/>
</dbReference>
<dbReference type="SUPFAM" id="SSF54427">
    <property type="entry name" value="NTF2-like"/>
    <property type="match status" value="1"/>
</dbReference>
<keyword evidence="4" id="KW-1185">Reference proteome</keyword>
<dbReference type="Gene3D" id="3.10.450.50">
    <property type="match status" value="1"/>
</dbReference>